<evidence type="ECO:0000313" key="6">
    <source>
        <dbReference type="EMBL" id="CAH3147994.1"/>
    </source>
</evidence>
<comment type="caution">
    <text evidence="6">The sequence shown here is derived from an EMBL/GenBank/DDBJ whole genome shotgun (WGS) entry which is preliminary data.</text>
</comment>
<dbReference type="Gene3D" id="1.10.533.10">
    <property type="entry name" value="Death Domain, Fas"/>
    <property type="match status" value="1"/>
</dbReference>
<dbReference type="PANTHER" id="PTHR48169:SF7">
    <property type="entry name" value="CASPASE 10"/>
    <property type="match status" value="1"/>
</dbReference>
<reference evidence="6 7" key="1">
    <citation type="submission" date="2022-05" db="EMBL/GenBank/DDBJ databases">
        <authorList>
            <consortium name="Genoscope - CEA"/>
            <person name="William W."/>
        </authorList>
    </citation>
    <scope>NUCLEOTIDE SEQUENCE [LARGE SCALE GENOMIC DNA]</scope>
</reference>
<dbReference type="InterPro" id="IPR011029">
    <property type="entry name" value="DEATH-like_dom_sf"/>
</dbReference>
<evidence type="ECO:0000256" key="3">
    <source>
        <dbReference type="SAM" id="MobiDB-lite"/>
    </source>
</evidence>
<protein>
    <submittedName>
        <fullName evidence="6">Uncharacterized protein</fullName>
    </submittedName>
</protein>
<dbReference type="SUPFAM" id="SSF47986">
    <property type="entry name" value="DEATH domain"/>
    <property type="match status" value="1"/>
</dbReference>
<dbReference type="PROSITE" id="PS50168">
    <property type="entry name" value="DED"/>
    <property type="match status" value="1"/>
</dbReference>
<dbReference type="SMART" id="SM00031">
    <property type="entry name" value="DED"/>
    <property type="match status" value="1"/>
</dbReference>
<dbReference type="CDD" id="cd00045">
    <property type="entry name" value="DED"/>
    <property type="match status" value="1"/>
</dbReference>
<dbReference type="GO" id="GO:0042981">
    <property type="term" value="P:regulation of apoptotic process"/>
    <property type="evidence" value="ECO:0007669"/>
    <property type="project" value="InterPro"/>
</dbReference>
<dbReference type="SUPFAM" id="SSF55550">
    <property type="entry name" value="SH2 domain"/>
    <property type="match status" value="1"/>
</dbReference>
<dbReference type="Proteomes" id="UP001159428">
    <property type="component" value="Unassembled WGS sequence"/>
</dbReference>
<dbReference type="GO" id="GO:0006915">
    <property type="term" value="P:apoptotic process"/>
    <property type="evidence" value="ECO:0007669"/>
    <property type="project" value="UniProtKB-KW"/>
</dbReference>
<organism evidence="6 7">
    <name type="scientific">Pocillopora meandrina</name>
    <dbReference type="NCBI Taxonomy" id="46732"/>
    <lineage>
        <taxon>Eukaryota</taxon>
        <taxon>Metazoa</taxon>
        <taxon>Cnidaria</taxon>
        <taxon>Anthozoa</taxon>
        <taxon>Hexacorallia</taxon>
        <taxon>Scleractinia</taxon>
        <taxon>Astrocoeniina</taxon>
        <taxon>Pocilloporidae</taxon>
        <taxon>Pocillopora</taxon>
    </lineage>
</organism>
<evidence type="ECO:0000256" key="2">
    <source>
        <dbReference type="PROSITE-ProRule" id="PRU00191"/>
    </source>
</evidence>
<dbReference type="SMART" id="SM00252">
    <property type="entry name" value="SH2"/>
    <property type="match status" value="1"/>
</dbReference>
<keyword evidence="7" id="KW-1185">Reference proteome</keyword>
<accession>A0AAU9XGP0</accession>
<feature type="domain" description="DED" evidence="5">
    <location>
        <begin position="4"/>
        <end position="82"/>
    </location>
</feature>
<dbReference type="InterPro" id="IPR000980">
    <property type="entry name" value="SH2"/>
</dbReference>
<evidence type="ECO:0000256" key="1">
    <source>
        <dbReference type="ARBA" id="ARBA00022703"/>
    </source>
</evidence>
<proteinExistence type="predicted"/>
<name>A0AAU9XGP0_9CNID</name>
<sequence length="593" mass="68023">METNYRSFILRIAENITKEKLEQMKYLCVDFISEGKLETITSPLQLFRELERLKMMDIDNLSFLRELLGNVTCLELVGRLNDFILRRKLCLEEQRKQLRYGKDLCDAVVKCLVMGESRGDQPLSRTEALKTSGEQVDEEELRLQNRCPCVVHRPPNEREPREISLHVAVKLASKGAWFAGTFFILKRYINDPVTLAGLFASVVLPSGVMIKYLCEGSIICVLEATHLPGLQELWLNYQSGKLLEALEEVLITEELKALADGKEITMSVTLDENIYREVCLELMVVKQKVDQTFGNVQQRPRSLSDSQINFFQKPWTTSQEKSLHILAKAERSRRKRAEKKLVNMLAYQSFEADFQSEFSLLIGEKGQETDGDESSSVTSSTTEEELLDFEEANNELSDFWSSIKGGPKEKSWKDFEGAVKGSYSEYLQHEGIALLKFLMYVLMGKYEKKESAPVYRHNFIRLSVWFGSPNEGMQGCLKKMLHLMKNSVSVDADGKRTSWFAGYMSEEEAKKKLQSEKRGAFLVRFKCYGQPGFLLTKKSRNGLSIVDFPIEVVRDTGKLSFNDRDFPDLPSLMTELRKSWMTDLQPFYSMEGF</sequence>
<keyword evidence="2" id="KW-0727">SH2 domain</keyword>
<dbReference type="PANTHER" id="PTHR48169">
    <property type="entry name" value="DED DOMAIN-CONTAINING PROTEIN"/>
    <property type="match status" value="1"/>
</dbReference>
<dbReference type="InterPro" id="IPR001875">
    <property type="entry name" value="DED_dom"/>
</dbReference>
<evidence type="ECO:0000313" key="7">
    <source>
        <dbReference type="Proteomes" id="UP001159428"/>
    </source>
</evidence>
<dbReference type="Pfam" id="PF01335">
    <property type="entry name" value="DED"/>
    <property type="match status" value="1"/>
</dbReference>
<dbReference type="CDD" id="cd00173">
    <property type="entry name" value="SH2"/>
    <property type="match status" value="1"/>
</dbReference>
<dbReference type="PROSITE" id="PS50001">
    <property type="entry name" value="SH2"/>
    <property type="match status" value="1"/>
</dbReference>
<dbReference type="EMBL" id="CALNXJ010000044">
    <property type="protein sequence ID" value="CAH3147994.1"/>
    <property type="molecule type" value="Genomic_DNA"/>
</dbReference>
<evidence type="ECO:0000259" key="4">
    <source>
        <dbReference type="PROSITE" id="PS50001"/>
    </source>
</evidence>
<dbReference type="InterPro" id="IPR036860">
    <property type="entry name" value="SH2_dom_sf"/>
</dbReference>
<keyword evidence="1" id="KW-0053">Apoptosis</keyword>
<feature type="domain" description="SH2" evidence="4">
    <location>
        <begin position="499"/>
        <end position="579"/>
    </location>
</feature>
<dbReference type="Pfam" id="PF00017">
    <property type="entry name" value="SH2"/>
    <property type="match status" value="1"/>
</dbReference>
<gene>
    <name evidence="6" type="ORF">PMEA_00023777</name>
</gene>
<dbReference type="AlphaFoldDB" id="A0AAU9XGP0"/>
<feature type="region of interest" description="Disordered" evidence="3">
    <location>
        <begin position="365"/>
        <end position="384"/>
    </location>
</feature>
<dbReference type="Gene3D" id="3.30.505.10">
    <property type="entry name" value="SH2 domain"/>
    <property type="match status" value="1"/>
</dbReference>
<evidence type="ECO:0000259" key="5">
    <source>
        <dbReference type="PROSITE" id="PS50168"/>
    </source>
</evidence>